<gene>
    <name evidence="1" type="ORF">GYMLUDRAFT_243921</name>
</gene>
<organism evidence="1 2">
    <name type="scientific">Collybiopsis luxurians FD-317 M1</name>
    <dbReference type="NCBI Taxonomy" id="944289"/>
    <lineage>
        <taxon>Eukaryota</taxon>
        <taxon>Fungi</taxon>
        <taxon>Dikarya</taxon>
        <taxon>Basidiomycota</taxon>
        <taxon>Agaricomycotina</taxon>
        <taxon>Agaricomycetes</taxon>
        <taxon>Agaricomycetidae</taxon>
        <taxon>Agaricales</taxon>
        <taxon>Marasmiineae</taxon>
        <taxon>Omphalotaceae</taxon>
        <taxon>Collybiopsis</taxon>
        <taxon>Collybiopsis luxurians</taxon>
    </lineage>
</organism>
<accession>A0A0D0BAK7</accession>
<protein>
    <submittedName>
        <fullName evidence="1">Uncharacterized protein</fullName>
    </submittedName>
</protein>
<dbReference type="EMBL" id="KN834773">
    <property type="protein sequence ID" value="KIK60740.1"/>
    <property type="molecule type" value="Genomic_DNA"/>
</dbReference>
<proteinExistence type="predicted"/>
<evidence type="ECO:0000313" key="1">
    <source>
        <dbReference type="EMBL" id="KIK60740.1"/>
    </source>
</evidence>
<sequence>MDFGKPKEHHFATKSSYFMFVFIHLDPPPPQYPESVLYGPHNSCLNLCVPTLVETEPRICRILMQKTKNNVSSHKPSISASYLDLRQNPTLTFRHLPYPPSAPALALASSPTIPPVPSATTTSLLLLFTFIDQMYSGLVSVSASRPVSSGIIVKLVNSDRGSSLPSEPVVPFHRNFLALFPGDRETLNAATVLSRLPDFVPPTDVDLDAEVEVGRDMDMHMCMDLDQVVHGLGVGLGVGLETGMGMWMGN</sequence>
<dbReference type="AlphaFoldDB" id="A0A0D0BAK7"/>
<dbReference type="Proteomes" id="UP000053593">
    <property type="component" value="Unassembled WGS sequence"/>
</dbReference>
<evidence type="ECO:0000313" key="2">
    <source>
        <dbReference type="Proteomes" id="UP000053593"/>
    </source>
</evidence>
<dbReference type="HOGENOM" id="CLU_1111513_0_0_1"/>
<reference evidence="1 2" key="1">
    <citation type="submission" date="2014-04" db="EMBL/GenBank/DDBJ databases">
        <title>Evolutionary Origins and Diversification of the Mycorrhizal Mutualists.</title>
        <authorList>
            <consortium name="DOE Joint Genome Institute"/>
            <consortium name="Mycorrhizal Genomics Consortium"/>
            <person name="Kohler A."/>
            <person name="Kuo A."/>
            <person name="Nagy L.G."/>
            <person name="Floudas D."/>
            <person name="Copeland A."/>
            <person name="Barry K.W."/>
            <person name="Cichocki N."/>
            <person name="Veneault-Fourrey C."/>
            <person name="LaButti K."/>
            <person name="Lindquist E.A."/>
            <person name="Lipzen A."/>
            <person name="Lundell T."/>
            <person name="Morin E."/>
            <person name="Murat C."/>
            <person name="Riley R."/>
            <person name="Ohm R."/>
            <person name="Sun H."/>
            <person name="Tunlid A."/>
            <person name="Henrissat B."/>
            <person name="Grigoriev I.V."/>
            <person name="Hibbett D.S."/>
            <person name="Martin F."/>
        </authorList>
    </citation>
    <scope>NUCLEOTIDE SEQUENCE [LARGE SCALE GENOMIC DNA]</scope>
    <source>
        <strain evidence="1 2">FD-317 M1</strain>
    </source>
</reference>
<keyword evidence="2" id="KW-1185">Reference proteome</keyword>
<name>A0A0D0BAK7_9AGAR</name>